<dbReference type="OrthoDB" id="3225452at2759"/>
<evidence type="ECO:0000313" key="2">
    <source>
        <dbReference type="Proteomes" id="UP001152798"/>
    </source>
</evidence>
<proteinExistence type="predicted"/>
<keyword evidence="2" id="KW-1185">Reference proteome</keyword>
<reference evidence="1" key="1">
    <citation type="submission" date="2022-01" db="EMBL/GenBank/DDBJ databases">
        <authorList>
            <person name="King R."/>
        </authorList>
    </citation>
    <scope>NUCLEOTIDE SEQUENCE</scope>
</reference>
<dbReference type="AlphaFoldDB" id="A0A9P0EAC1"/>
<protein>
    <submittedName>
        <fullName evidence="1">Uncharacterized protein</fullName>
    </submittedName>
</protein>
<gene>
    <name evidence="1" type="ORF">NEZAVI_LOCUS4375</name>
</gene>
<sequence>MPCEERQEVVLTLEKIPTPRSSLAQKISDGVSSINRVLRNLAAQKESGGGVAHQSPPDSSSVYDKIRLLNGQAAWTHRPPPW</sequence>
<dbReference type="EMBL" id="OV725078">
    <property type="protein sequence ID" value="CAH1393755.1"/>
    <property type="molecule type" value="Genomic_DNA"/>
</dbReference>
<evidence type="ECO:0000313" key="1">
    <source>
        <dbReference type="EMBL" id="CAH1393755.1"/>
    </source>
</evidence>
<organism evidence="1 2">
    <name type="scientific">Nezara viridula</name>
    <name type="common">Southern green stink bug</name>
    <name type="synonym">Cimex viridulus</name>
    <dbReference type="NCBI Taxonomy" id="85310"/>
    <lineage>
        <taxon>Eukaryota</taxon>
        <taxon>Metazoa</taxon>
        <taxon>Ecdysozoa</taxon>
        <taxon>Arthropoda</taxon>
        <taxon>Hexapoda</taxon>
        <taxon>Insecta</taxon>
        <taxon>Pterygota</taxon>
        <taxon>Neoptera</taxon>
        <taxon>Paraneoptera</taxon>
        <taxon>Hemiptera</taxon>
        <taxon>Heteroptera</taxon>
        <taxon>Panheteroptera</taxon>
        <taxon>Pentatomomorpha</taxon>
        <taxon>Pentatomoidea</taxon>
        <taxon>Pentatomidae</taxon>
        <taxon>Pentatominae</taxon>
        <taxon>Nezara</taxon>
    </lineage>
</organism>
<dbReference type="Proteomes" id="UP001152798">
    <property type="component" value="Chromosome 2"/>
</dbReference>
<accession>A0A9P0EAC1</accession>
<name>A0A9P0EAC1_NEZVI</name>